<organism evidence="3 4">
    <name type="scientific">Nematocida displodere</name>
    <dbReference type="NCBI Taxonomy" id="1805483"/>
    <lineage>
        <taxon>Eukaryota</taxon>
        <taxon>Fungi</taxon>
        <taxon>Fungi incertae sedis</taxon>
        <taxon>Microsporidia</taxon>
        <taxon>Nematocida</taxon>
    </lineage>
</organism>
<dbReference type="AlphaFoldDB" id="A0A177EHF8"/>
<dbReference type="EMBL" id="LTDL01000016">
    <property type="protein sequence ID" value="OAG31405.1"/>
    <property type="molecule type" value="Genomic_DNA"/>
</dbReference>
<feature type="compositionally biased region" description="Basic and acidic residues" evidence="1">
    <location>
        <begin position="728"/>
        <end position="737"/>
    </location>
</feature>
<dbReference type="OrthoDB" id="2196138at2759"/>
<dbReference type="VEuPathDB" id="MicrosporidiaDB:NEDG_01932"/>
<dbReference type="GeneID" id="93648282"/>
<sequence length="737" mass="83372">MKVLLWSLVSALAAYVSVVLTEEKHEKAMRVTPDITIFGIDDSVLKPTISVKRYIVIEPEATKQDILGTKGIEMSREGVRPSNKIGAIYNPLSLIMETKEELEKAHPFLKIREEKEGRVFKFDHLYTEIPDLYLYGSFLKQKIESRKKPQEFIPRIYLTSRGYATREQREKLGKALIETNPGVNTAIVVPDGTSLAIHTVAPCTRDRVVQTYVFRGSKVVSSLFRFTAQDKEKKQKKTSAGKLKNLYHNVHDIFDEKDVLTMISEFLQAKVAEMVEAYKPNTYTVQFYPDIGHIQPKAPATDQTHYFNLVVLANKVLAELNNNAAFSPYIEFPELILMDGEGAPKATIVPAPGQGYHKIEIAELKARVEEFVISKSGMIEKMVADSEEANKKHSQPEDTIETVVYHDLLTESLFLEPLRTFFPEDAIQANKAQITGGSLQIEHWSIDVEDAQKAELTRRSISKYQINNKTKTVSSINPLLKEEEEMANAVIGILSKHPSDKQVADTKSFTQEEQKTLEEELNQIRGPETIHAFKKSPGMIEAIAKYKQVIQKQQQREETVTSIKSRTTSIMGFIKNAEDLFKETLPIIPEVAEDLQKFTQAKTEEIKLLQESTQDEKTLKALEKLDRDIGYKLRLVQNKLNEYFQKKQEEENRLAEEQAQAATEQGLVTEQSPTTDQDPTDQDPTDQDLTTDQDPTTAQPTTAQDPTTAQPTTEAEKVDFSESVLGMNDKDSLRVDL</sequence>
<comment type="caution">
    <text evidence="3">The sequence shown here is derived from an EMBL/GenBank/DDBJ whole genome shotgun (WGS) entry which is preliminary data.</text>
</comment>
<feature type="compositionally biased region" description="Acidic residues" evidence="1">
    <location>
        <begin position="678"/>
        <end position="691"/>
    </location>
</feature>
<evidence type="ECO:0000256" key="2">
    <source>
        <dbReference type="SAM" id="SignalP"/>
    </source>
</evidence>
<protein>
    <recommendedName>
        <fullName evidence="5">Hypoxia up-regulated 1</fullName>
    </recommendedName>
</protein>
<proteinExistence type="predicted"/>
<keyword evidence="2" id="KW-0732">Signal</keyword>
<evidence type="ECO:0008006" key="5">
    <source>
        <dbReference type="Google" id="ProtNLM"/>
    </source>
</evidence>
<feature type="chain" id="PRO_5008060400" description="Hypoxia up-regulated 1" evidence="2">
    <location>
        <begin position="22"/>
        <end position="737"/>
    </location>
</feature>
<evidence type="ECO:0000256" key="1">
    <source>
        <dbReference type="SAM" id="MobiDB-lite"/>
    </source>
</evidence>
<keyword evidence="4" id="KW-1185">Reference proteome</keyword>
<dbReference type="RefSeq" id="XP_067545080.1">
    <property type="nucleotide sequence ID" value="XM_067689350.1"/>
</dbReference>
<feature type="signal peptide" evidence="2">
    <location>
        <begin position="1"/>
        <end position="21"/>
    </location>
</feature>
<accession>A0A177EHF8</accession>
<name>A0A177EHF8_9MICR</name>
<gene>
    <name evidence="3" type="ORF">NEDG_01932</name>
</gene>
<feature type="compositionally biased region" description="Low complexity" evidence="1">
    <location>
        <begin position="692"/>
        <end position="713"/>
    </location>
</feature>
<reference evidence="3 4" key="1">
    <citation type="submission" date="2016-02" db="EMBL/GenBank/DDBJ databases">
        <title>Discovery of a natural microsporidian pathogen with a broad tissue tropism in Caenorhabditis elegans.</title>
        <authorList>
            <person name="Luallen R.J."/>
            <person name="Reinke A.W."/>
            <person name="Tong L."/>
            <person name="Botts M.R."/>
            <person name="Felix M.-A."/>
            <person name="Troemel E.R."/>
        </authorList>
    </citation>
    <scope>NUCLEOTIDE SEQUENCE [LARGE SCALE GENOMIC DNA]</scope>
    <source>
        <strain evidence="3 4">JUm2807</strain>
    </source>
</reference>
<evidence type="ECO:0000313" key="4">
    <source>
        <dbReference type="Proteomes" id="UP000185944"/>
    </source>
</evidence>
<dbReference type="Proteomes" id="UP000185944">
    <property type="component" value="Unassembled WGS sequence"/>
</dbReference>
<feature type="region of interest" description="Disordered" evidence="1">
    <location>
        <begin position="651"/>
        <end position="737"/>
    </location>
</feature>
<evidence type="ECO:0000313" key="3">
    <source>
        <dbReference type="EMBL" id="OAG31405.1"/>
    </source>
</evidence>